<evidence type="ECO:0000313" key="2">
    <source>
        <dbReference type="EMBL" id="EKF85271.1"/>
    </source>
</evidence>
<evidence type="ECO:0000256" key="1">
    <source>
        <dbReference type="SAM" id="Phobius"/>
    </source>
</evidence>
<feature type="transmembrane region" description="Helical" evidence="1">
    <location>
        <begin position="6"/>
        <end position="28"/>
    </location>
</feature>
<name>K2QBE0_METFP</name>
<dbReference type="Proteomes" id="UP000007360">
    <property type="component" value="Unassembled WGS sequence"/>
</dbReference>
<sequence>MEEINYMRIMIFALICLWFLYPAIVIQLRSTVFKNAINISKKTSKGNSPLSNIIFIYSFAIGLATSIGTMIILSFFSGNVITADAMNKGFLVGLIFETIFLFPDKLEKIIKIDLRTNEKFKKYFFIGLISFAVIMKLLSYIL</sequence>
<keyword evidence="1" id="KW-1133">Transmembrane helix</keyword>
<gene>
    <name evidence="2" type="ORF">A994_08941</name>
</gene>
<dbReference type="OrthoDB" id="375184at2157"/>
<keyword evidence="3" id="KW-1185">Reference proteome</keyword>
<protein>
    <submittedName>
        <fullName evidence="2">Uncharacterized protein</fullName>
    </submittedName>
</protein>
<comment type="caution">
    <text evidence="2">The sequence shown here is derived from an EMBL/GenBank/DDBJ whole genome shotgun (WGS) entry which is preliminary data.</text>
</comment>
<keyword evidence="1" id="KW-0472">Membrane</keyword>
<evidence type="ECO:0000313" key="3">
    <source>
        <dbReference type="Proteomes" id="UP000007360"/>
    </source>
</evidence>
<feature type="transmembrane region" description="Helical" evidence="1">
    <location>
        <begin position="123"/>
        <end position="141"/>
    </location>
</feature>
<reference evidence="2 3" key="1">
    <citation type="journal article" date="2012" name="J. Bacteriol.">
        <title>Draft genome sequence of Methanobacterium formicicum DSM 3637, an archaebacterium isolated from the methane producer amoeba Pelomyxa palustris.</title>
        <authorList>
            <person name="Gutierrez G."/>
        </authorList>
    </citation>
    <scope>NUCLEOTIDE SEQUENCE [LARGE SCALE GENOMIC DNA]</scope>
    <source>
        <strain evidence="3">DSM 3637 / PP1</strain>
    </source>
</reference>
<feature type="transmembrane region" description="Helical" evidence="1">
    <location>
        <begin position="85"/>
        <end position="102"/>
    </location>
</feature>
<accession>K2QBE0</accession>
<keyword evidence="1" id="KW-0812">Transmembrane</keyword>
<proteinExistence type="predicted"/>
<feature type="transmembrane region" description="Helical" evidence="1">
    <location>
        <begin position="49"/>
        <end position="73"/>
    </location>
</feature>
<organism evidence="2 3">
    <name type="scientific">Methanobacterium formicicum (strain DSM 3637 / PP1)</name>
    <dbReference type="NCBI Taxonomy" id="1204725"/>
    <lineage>
        <taxon>Archaea</taxon>
        <taxon>Methanobacteriati</taxon>
        <taxon>Methanobacteriota</taxon>
        <taxon>Methanomada group</taxon>
        <taxon>Methanobacteria</taxon>
        <taxon>Methanobacteriales</taxon>
        <taxon>Methanobacteriaceae</taxon>
        <taxon>Methanobacterium</taxon>
    </lineage>
</organism>
<dbReference type="AlphaFoldDB" id="K2QBE0"/>
<dbReference type="EMBL" id="AMPO01000008">
    <property type="protein sequence ID" value="EKF85271.1"/>
    <property type="molecule type" value="Genomic_DNA"/>
</dbReference>
<dbReference type="RefSeq" id="WP_004031155.1">
    <property type="nucleotide sequence ID" value="NZ_AMPO01000008.1"/>
</dbReference>